<dbReference type="PANTHER" id="PTHR33164">
    <property type="entry name" value="TRANSCRIPTIONAL REGULATOR, MARR FAMILY"/>
    <property type="match status" value="1"/>
</dbReference>
<dbReference type="InterPro" id="IPR036388">
    <property type="entry name" value="WH-like_DNA-bd_sf"/>
</dbReference>
<gene>
    <name evidence="2" type="ORF">WHI96_17335</name>
</gene>
<protein>
    <submittedName>
        <fullName evidence="2">MarR family transcriptional regulator</fullName>
    </submittedName>
</protein>
<evidence type="ECO:0000259" key="1">
    <source>
        <dbReference type="PROSITE" id="PS50995"/>
    </source>
</evidence>
<dbReference type="InterPro" id="IPR036390">
    <property type="entry name" value="WH_DNA-bd_sf"/>
</dbReference>
<organism evidence="2 3">
    <name type="scientific">Pseudonocardia tropica</name>
    <dbReference type="NCBI Taxonomy" id="681289"/>
    <lineage>
        <taxon>Bacteria</taxon>
        <taxon>Bacillati</taxon>
        <taxon>Actinomycetota</taxon>
        <taxon>Actinomycetes</taxon>
        <taxon>Pseudonocardiales</taxon>
        <taxon>Pseudonocardiaceae</taxon>
        <taxon>Pseudonocardia</taxon>
    </lineage>
</organism>
<dbReference type="InterPro" id="IPR000835">
    <property type="entry name" value="HTH_MarR-typ"/>
</dbReference>
<dbReference type="SMART" id="SM00347">
    <property type="entry name" value="HTH_MARR"/>
    <property type="match status" value="1"/>
</dbReference>
<name>A0ABV1JX94_9PSEU</name>
<accession>A0ABV1JX94</accession>
<dbReference type="Proteomes" id="UP001464923">
    <property type="component" value="Unassembled WGS sequence"/>
</dbReference>
<dbReference type="PANTHER" id="PTHR33164:SF104">
    <property type="entry name" value="TRANSCRIPTIONAL REGULATORY PROTEIN"/>
    <property type="match status" value="1"/>
</dbReference>
<dbReference type="PROSITE" id="PS50995">
    <property type="entry name" value="HTH_MARR_2"/>
    <property type="match status" value="1"/>
</dbReference>
<keyword evidence="3" id="KW-1185">Reference proteome</keyword>
<dbReference type="PRINTS" id="PR00598">
    <property type="entry name" value="HTHMARR"/>
</dbReference>
<evidence type="ECO:0000313" key="3">
    <source>
        <dbReference type="Proteomes" id="UP001464923"/>
    </source>
</evidence>
<sequence length="168" mass="18632">MPRRDAVDDLVDQWRHERPDLSPDGLAAMATIGRLGRFAALVAPRVEQVFAGHGLRTGEFDVLAALRRAGEPHVLTPTRLSRSLMLSPAAMTHRLDRLDDAGWVERRLDPENRRSILVSLTDAGRDLVDRAVADHVVNEQRILGPIDADDRAVLDTLLRRLLAGLEDA</sequence>
<dbReference type="RefSeq" id="WP_345644538.1">
    <property type="nucleotide sequence ID" value="NZ_BAABLY010000025.1"/>
</dbReference>
<reference evidence="2 3" key="1">
    <citation type="submission" date="2024-03" db="EMBL/GenBank/DDBJ databases">
        <title>Draft genome sequence of Pseudonocardia tropica JCM 19149.</title>
        <authorList>
            <person name="Butdee W."/>
            <person name="Duangmal K."/>
        </authorList>
    </citation>
    <scope>NUCLEOTIDE SEQUENCE [LARGE SCALE GENOMIC DNA]</scope>
    <source>
        <strain evidence="2 3">JCM 19149</strain>
    </source>
</reference>
<dbReference type="Gene3D" id="1.10.10.10">
    <property type="entry name" value="Winged helix-like DNA-binding domain superfamily/Winged helix DNA-binding domain"/>
    <property type="match status" value="1"/>
</dbReference>
<dbReference type="SUPFAM" id="SSF46785">
    <property type="entry name" value="Winged helix' DNA-binding domain"/>
    <property type="match status" value="1"/>
</dbReference>
<dbReference type="Pfam" id="PF12802">
    <property type="entry name" value="MarR_2"/>
    <property type="match status" value="1"/>
</dbReference>
<evidence type="ECO:0000313" key="2">
    <source>
        <dbReference type="EMBL" id="MEQ3540581.1"/>
    </source>
</evidence>
<proteinExistence type="predicted"/>
<feature type="domain" description="HTH marR-type" evidence="1">
    <location>
        <begin position="22"/>
        <end position="163"/>
    </location>
</feature>
<comment type="caution">
    <text evidence="2">The sequence shown here is derived from an EMBL/GenBank/DDBJ whole genome shotgun (WGS) entry which is preliminary data.</text>
</comment>
<dbReference type="InterPro" id="IPR039422">
    <property type="entry name" value="MarR/SlyA-like"/>
</dbReference>
<dbReference type="EMBL" id="JBEDNP010000010">
    <property type="protein sequence ID" value="MEQ3540581.1"/>
    <property type="molecule type" value="Genomic_DNA"/>
</dbReference>